<dbReference type="InterPro" id="IPR018244">
    <property type="entry name" value="Allrgn_V5/Tpx1_CS"/>
</dbReference>
<dbReference type="Proteomes" id="UP000253551">
    <property type="component" value="Unassembled WGS sequence"/>
</dbReference>
<dbReference type="InterPro" id="IPR001283">
    <property type="entry name" value="CRISP-related"/>
</dbReference>
<dbReference type="SUPFAM" id="SSF55797">
    <property type="entry name" value="PR-1-like"/>
    <property type="match status" value="1"/>
</dbReference>
<dbReference type="EMBL" id="PJQM01000121">
    <property type="protein sequence ID" value="RCI06603.1"/>
    <property type="molecule type" value="Genomic_DNA"/>
</dbReference>
<dbReference type="InterPro" id="IPR014044">
    <property type="entry name" value="CAP_dom"/>
</dbReference>
<comment type="caution">
    <text evidence="3">The sequence shown here is derived from an EMBL/GenBank/DDBJ whole genome shotgun (WGS) entry which is preliminary data.</text>
</comment>
<organism evidence="3 4">
    <name type="scientific">Rhizopus stolonifer</name>
    <name type="common">Rhizopus nigricans</name>
    <dbReference type="NCBI Taxonomy" id="4846"/>
    <lineage>
        <taxon>Eukaryota</taxon>
        <taxon>Fungi</taxon>
        <taxon>Fungi incertae sedis</taxon>
        <taxon>Mucoromycota</taxon>
        <taxon>Mucoromycotina</taxon>
        <taxon>Mucoromycetes</taxon>
        <taxon>Mucorales</taxon>
        <taxon>Mucorineae</taxon>
        <taxon>Rhizopodaceae</taxon>
        <taxon>Rhizopus</taxon>
    </lineage>
</organism>
<reference evidence="3 4" key="1">
    <citation type="journal article" date="2018" name="G3 (Bethesda)">
        <title>Phylogenetic and Phylogenomic Definition of Rhizopus Species.</title>
        <authorList>
            <person name="Gryganskyi A.P."/>
            <person name="Golan J."/>
            <person name="Dolatabadi S."/>
            <person name="Mondo S."/>
            <person name="Robb S."/>
            <person name="Idnurm A."/>
            <person name="Muszewska A."/>
            <person name="Steczkiewicz K."/>
            <person name="Masonjones S."/>
            <person name="Liao H.L."/>
            <person name="Gajdeczka M.T."/>
            <person name="Anike F."/>
            <person name="Vuek A."/>
            <person name="Anishchenko I.M."/>
            <person name="Voigt K."/>
            <person name="de Hoog G.S."/>
            <person name="Smith M.E."/>
            <person name="Heitman J."/>
            <person name="Vilgalys R."/>
            <person name="Stajich J.E."/>
        </authorList>
    </citation>
    <scope>NUCLEOTIDE SEQUENCE [LARGE SCALE GENOMIC DNA]</scope>
    <source>
        <strain evidence="3 4">LSU 92-RS-03</strain>
    </source>
</reference>
<keyword evidence="4" id="KW-1185">Reference proteome</keyword>
<proteinExistence type="predicted"/>
<dbReference type="AlphaFoldDB" id="A0A367KWL6"/>
<evidence type="ECO:0000259" key="2">
    <source>
        <dbReference type="SMART" id="SM00198"/>
    </source>
</evidence>
<dbReference type="PANTHER" id="PTHR10334">
    <property type="entry name" value="CYSTEINE-RICH SECRETORY PROTEIN-RELATED"/>
    <property type="match status" value="1"/>
</dbReference>
<evidence type="ECO:0000313" key="4">
    <source>
        <dbReference type="Proteomes" id="UP000253551"/>
    </source>
</evidence>
<protein>
    <recommendedName>
        <fullName evidence="2">SCP domain-containing protein</fullName>
    </recommendedName>
</protein>
<dbReference type="Gene3D" id="3.40.33.10">
    <property type="entry name" value="CAP"/>
    <property type="match status" value="1"/>
</dbReference>
<dbReference type="PROSITE" id="PS01009">
    <property type="entry name" value="CRISP_1"/>
    <property type="match status" value="1"/>
</dbReference>
<accession>A0A367KWL6</accession>
<feature type="signal peptide" evidence="1">
    <location>
        <begin position="1"/>
        <end position="19"/>
    </location>
</feature>
<dbReference type="PRINTS" id="PR00837">
    <property type="entry name" value="V5TPXLIKE"/>
</dbReference>
<keyword evidence="1" id="KW-0732">Signal</keyword>
<dbReference type="Pfam" id="PF00188">
    <property type="entry name" value="CAP"/>
    <property type="match status" value="1"/>
</dbReference>
<feature type="chain" id="PRO_5016834003" description="SCP domain-containing protein" evidence="1">
    <location>
        <begin position="20"/>
        <end position="173"/>
    </location>
</feature>
<feature type="domain" description="SCP" evidence="2">
    <location>
        <begin position="31"/>
        <end position="155"/>
    </location>
</feature>
<gene>
    <name evidence="3" type="ORF">CU098_013883</name>
</gene>
<evidence type="ECO:0000256" key="1">
    <source>
        <dbReference type="SAM" id="SignalP"/>
    </source>
</evidence>
<dbReference type="OrthoDB" id="337038at2759"/>
<dbReference type="STRING" id="4846.A0A367KWL6"/>
<dbReference type="InterPro" id="IPR035940">
    <property type="entry name" value="CAP_sf"/>
</dbReference>
<name>A0A367KWL6_RHIST</name>
<sequence>MLKSIVSTFAVLFWVATQAQPLDKRAIPSNSDIQTILNVHNTFRARHSSPPLVWNATLANFANQWTLRCQFAHSGGPYGENLALRTANWNATVSAWYNEVSLYDYNNPGFSSSTGHFTQVVWKDTTQVGCAVTSCPNLNGNFYACEYSPRGNVIWGGTDPNRFFRTNVLPPRT</sequence>
<dbReference type="SMART" id="SM00198">
    <property type="entry name" value="SCP"/>
    <property type="match status" value="1"/>
</dbReference>
<evidence type="ECO:0000313" key="3">
    <source>
        <dbReference type="EMBL" id="RCI06603.1"/>
    </source>
</evidence>
<dbReference type="GO" id="GO:0005576">
    <property type="term" value="C:extracellular region"/>
    <property type="evidence" value="ECO:0007669"/>
    <property type="project" value="InterPro"/>
</dbReference>